<evidence type="ECO:0000313" key="3">
    <source>
        <dbReference type="Proteomes" id="UP000078387"/>
    </source>
</evidence>
<dbReference type="VEuPathDB" id="AmoebaDB:EHI_163760"/>
<feature type="region of interest" description="Disordered" evidence="1">
    <location>
        <begin position="1"/>
        <end position="60"/>
    </location>
</feature>
<dbReference type="SUPFAM" id="SSF54768">
    <property type="entry name" value="dsRNA-binding domain-like"/>
    <property type="match status" value="1"/>
</dbReference>
<dbReference type="GO" id="GO:0006302">
    <property type="term" value="P:double-strand break repair"/>
    <property type="evidence" value="ECO:0007669"/>
    <property type="project" value="UniProtKB-ARBA"/>
</dbReference>
<dbReference type="GO" id="GO:0006310">
    <property type="term" value="P:DNA recombination"/>
    <property type="evidence" value="ECO:0007669"/>
    <property type="project" value="UniProtKB-ARBA"/>
</dbReference>
<organism evidence="2 3">
    <name type="scientific">Entamoeba histolytica</name>
    <dbReference type="NCBI Taxonomy" id="5759"/>
    <lineage>
        <taxon>Eukaryota</taxon>
        <taxon>Amoebozoa</taxon>
        <taxon>Evosea</taxon>
        <taxon>Archamoebae</taxon>
        <taxon>Mastigamoebida</taxon>
        <taxon>Entamoebidae</taxon>
        <taxon>Entamoeba</taxon>
    </lineage>
</organism>
<evidence type="ECO:0000313" key="2">
    <source>
        <dbReference type="EMBL" id="GAT96021.1"/>
    </source>
</evidence>
<protein>
    <submittedName>
        <fullName evidence="2">Uncharacterized protein</fullName>
    </submittedName>
</protein>
<dbReference type="Proteomes" id="UP000078387">
    <property type="component" value="Unassembled WGS sequence"/>
</dbReference>
<name>A0A175JQL4_ENTHI</name>
<comment type="caution">
    <text evidence="2">The sequence shown here is derived from an EMBL/GenBank/DDBJ whole genome shotgun (WGS) entry which is preliminary data.</text>
</comment>
<proteinExistence type="predicted"/>
<dbReference type="Gene3D" id="3.30.390.80">
    <property type="entry name" value="DNA repair protein Rad52/59/22"/>
    <property type="match status" value="1"/>
</dbReference>
<accession>A0A175JQL4</accession>
<evidence type="ECO:0000256" key="1">
    <source>
        <dbReference type="SAM" id="MobiDB-lite"/>
    </source>
</evidence>
<dbReference type="VEuPathDB" id="AmoebaDB:EHI5A_274350"/>
<dbReference type="EMBL" id="BDEQ01000001">
    <property type="protein sequence ID" value="GAT96021.1"/>
    <property type="molecule type" value="Genomic_DNA"/>
</dbReference>
<dbReference type="AlphaFoldDB" id="A0A175JQL4"/>
<dbReference type="InterPro" id="IPR042525">
    <property type="entry name" value="Rad52_Rad59_Rad22_sf"/>
</dbReference>
<feature type="compositionally biased region" description="Basic and acidic residues" evidence="1">
    <location>
        <begin position="33"/>
        <end position="53"/>
    </location>
</feature>
<reference evidence="2 3" key="1">
    <citation type="submission" date="2016-05" db="EMBL/GenBank/DDBJ databases">
        <title>First whole genome sequencing of Entamoeba histolytica HM1:IMSS-clone-6.</title>
        <authorList>
            <person name="Mukherjee Avik.K."/>
            <person name="Izumyama S."/>
            <person name="Nakada-Tsukui K."/>
            <person name="Nozaki T."/>
        </authorList>
    </citation>
    <scope>NUCLEOTIDE SEQUENCE [LARGE SCALE GENOMIC DNA]</scope>
    <source>
        <strain evidence="2 3">HM1:IMSS clone 6</strain>
    </source>
</reference>
<dbReference type="eggNOG" id="ENOG502RCGW">
    <property type="taxonomic scope" value="Eukaryota"/>
</dbReference>
<feature type="compositionally biased region" description="Polar residues" evidence="1">
    <location>
        <begin position="12"/>
        <end position="25"/>
    </location>
</feature>
<sequence>MKRNEESKPKRFTQSEMSQFSQSQVIDIISRARKSEGRFTQGEKEIKKNESPKEGVTIDPERINSEELRVKNLMDKFKTTDENVQSIVDEQNKLRSIMSKAFHGENYEIVFNMTNIDYMEEFDGQWECCVSIKVSLKNTKTGVVHENVGSASSKGEEQETVLKDCEKMAKINGLYRSLQLFGISTTDFYQQYRSLLLDNQTN</sequence>
<dbReference type="VEuPathDB" id="AmoebaDB:KM1_329500"/>
<gene>
    <name evidence="2" type="ORF">CL6EHI_163760</name>
</gene>